<dbReference type="Pfam" id="PF05542">
    <property type="entry name" value="DUF760"/>
    <property type="match status" value="2"/>
</dbReference>
<feature type="region of interest" description="Disordered" evidence="1">
    <location>
        <begin position="78"/>
        <end position="97"/>
    </location>
</feature>
<dbReference type="InterPro" id="IPR008479">
    <property type="entry name" value="DUF760"/>
</dbReference>
<comment type="caution">
    <text evidence="2">The sequence shown here is derived from an EMBL/GenBank/DDBJ whole genome shotgun (WGS) entry which is preliminary data.</text>
</comment>
<protein>
    <submittedName>
        <fullName evidence="2">Uncharacterized protein</fullName>
    </submittedName>
</protein>
<gene>
    <name evidence="2" type="ORF">KC19_3G095400</name>
</gene>
<dbReference type="AlphaFoldDB" id="A0A8T0IGR0"/>
<dbReference type="PANTHER" id="PTHR33598:SF4">
    <property type="entry name" value="OS02G0833400 PROTEIN"/>
    <property type="match status" value="1"/>
</dbReference>
<reference evidence="2" key="1">
    <citation type="submission" date="2020-06" db="EMBL/GenBank/DDBJ databases">
        <title>WGS assembly of Ceratodon purpureus strain R40.</title>
        <authorList>
            <person name="Carey S.B."/>
            <person name="Jenkins J."/>
            <person name="Shu S."/>
            <person name="Lovell J.T."/>
            <person name="Sreedasyam A."/>
            <person name="Maumus F."/>
            <person name="Tiley G.P."/>
            <person name="Fernandez-Pozo N."/>
            <person name="Barry K."/>
            <person name="Chen C."/>
            <person name="Wang M."/>
            <person name="Lipzen A."/>
            <person name="Daum C."/>
            <person name="Saski C.A."/>
            <person name="Payton A.C."/>
            <person name="Mcbreen J.C."/>
            <person name="Conrad R.E."/>
            <person name="Kollar L.M."/>
            <person name="Olsson S."/>
            <person name="Huttunen S."/>
            <person name="Landis J.B."/>
            <person name="Wickett N.J."/>
            <person name="Johnson M.G."/>
            <person name="Rensing S.A."/>
            <person name="Grimwood J."/>
            <person name="Schmutz J."/>
            <person name="Mcdaniel S.F."/>
        </authorList>
    </citation>
    <scope>NUCLEOTIDE SEQUENCE</scope>
    <source>
        <strain evidence="2">R40</strain>
    </source>
</reference>
<proteinExistence type="predicted"/>
<dbReference type="PANTHER" id="PTHR33598">
    <property type="entry name" value="OS02G0833400 PROTEIN"/>
    <property type="match status" value="1"/>
</dbReference>
<keyword evidence="3" id="KW-1185">Reference proteome</keyword>
<dbReference type="Proteomes" id="UP000822688">
    <property type="component" value="Chromosome 3"/>
</dbReference>
<dbReference type="EMBL" id="CM026423">
    <property type="protein sequence ID" value="KAG0582920.1"/>
    <property type="molecule type" value="Genomic_DNA"/>
</dbReference>
<accession>A0A8T0IGR0</accession>
<name>A0A8T0IGR0_CERPU</name>
<sequence>MAVMAGANSQAMALQAPGHSHQVQVVAVARGGFSPYSGLSMRRTGFSVSGRTSLAAAGGLLGLPIVKRRRGRVLCAVVEPSGDDSGSDKDDEPEIASVDGAAKPVDSAAFKSRRDMLQEYVKNVQPEFMERFVQKAPSQVVEAMRQTVTSMLGTLPPQFFDIHVSTIAENLAQLMYSVMMTGYMFRNAQYRLELQQSLSQPALPVSSSATTDSRYAPGTQKSAVSGDVVRWRKDEEKPERVDAIEYIELLEAEVEELRKQLEMRGRGKNELLEYLKSLQPQNLQELTTSAGEDALEAMNTFVSRLIGVAEPTQLKV</sequence>
<organism evidence="2 3">
    <name type="scientific">Ceratodon purpureus</name>
    <name type="common">Fire moss</name>
    <name type="synonym">Dicranum purpureum</name>
    <dbReference type="NCBI Taxonomy" id="3225"/>
    <lineage>
        <taxon>Eukaryota</taxon>
        <taxon>Viridiplantae</taxon>
        <taxon>Streptophyta</taxon>
        <taxon>Embryophyta</taxon>
        <taxon>Bryophyta</taxon>
        <taxon>Bryophytina</taxon>
        <taxon>Bryopsida</taxon>
        <taxon>Dicranidae</taxon>
        <taxon>Pseudoditrichales</taxon>
        <taxon>Ditrichaceae</taxon>
        <taxon>Ceratodon</taxon>
    </lineage>
</organism>
<evidence type="ECO:0000313" key="2">
    <source>
        <dbReference type="EMBL" id="KAG0582920.1"/>
    </source>
</evidence>
<evidence type="ECO:0000256" key="1">
    <source>
        <dbReference type="SAM" id="MobiDB-lite"/>
    </source>
</evidence>
<evidence type="ECO:0000313" key="3">
    <source>
        <dbReference type="Proteomes" id="UP000822688"/>
    </source>
</evidence>